<organism evidence="2 3">
    <name type="scientific">Diaporthe eres</name>
    <name type="common">Phomopsis oblonga</name>
    <dbReference type="NCBI Taxonomy" id="83184"/>
    <lineage>
        <taxon>Eukaryota</taxon>
        <taxon>Fungi</taxon>
        <taxon>Dikarya</taxon>
        <taxon>Ascomycota</taxon>
        <taxon>Pezizomycotina</taxon>
        <taxon>Sordariomycetes</taxon>
        <taxon>Sordariomycetidae</taxon>
        <taxon>Diaporthales</taxon>
        <taxon>Diaporthaceae</taxon>
        <taxon>Diaporthe</taxon>
        <taxon>Diaporthe eres species complex</taxon>
    </lineage>
</organism>
<reference evidence="2 3" key="1">
    <citation type="submission" date="2024-02" db="EMBL/GenBank/DDBJ databases">
        <title>De novo assembly and annotation of 12 fungi associated with fruit tree decline syndrome in Ontario, Canada.</title>
        <authorList>
            <person name="Sulman M."/>
            <person name="Ellouze W."/>
            <person name="Ilyukhin E."/>
        </authorList>
    </citation>
    <scope>NUCLEOTIDE SEQUENCE [LARGE SCALE GENOMIC DNA]</scope>
    <source>
        <strain evidence="2 3">M169</strain>
    </source>
</reference>
<dbReference type="Proteomes" id="UP001430848">
    <property type="component" value="Unassembled WGS sequence"/>
</dbReference>
<evidence type="ECO:0008006" key="4">
    <source>
        <dbReference type="Google" id="ProtNLM"/>
    </source>
</evidence>
<proteinExistence type="predicted"/>
<keyword evidence="1" id="KW-0732">Signal</keyword>
<feature type="signal peptide" evidence="1">
    <location>
        <begin position="1"/>
        <end position="16"/>
    </location>
</feature>
<evidence type="ECO:0000313" key="2">
    <source>
        <dbReference type="EMBL" id="KAK7728019.1"/>
    </source>
</evidence>
<gene>
    <name evidence="2" type="ORF">SLS63_006870</name>
</gene>
<evidence type="ECO:0000256" key="1">
    <source>
        <dbReference type="SAM" id="SignalP"/>
    </source>
</evidence>
<comment type="caution">
    <text evidence="2">The sequence shown here is derived from an EMBL/GenBank/DDBJ whole genome shotgun (WGS) entry which is preliminary data.</text>
</comment>
<dbReference type="EMBL" id="JAKNSF020000035">
    <property type="protein sequence ID" value="KAK7728019.1"/>
    <property type="molecule type" value="Genomic_DNA"/>
</dbReference>
<evidence type="ECO:0000313" key="3">
    <source>
        <dbReference type="Proteomes" id="UP001430848"/>
    </source>
</evidence>
<feature type="chain" id="PRO_5047010785" description="Secreted protein" evidence="1">
    <location>
        <begin position="17"/>
        <end position="167"/>
    </location>
</feature>
<sequence length="167" mass="18002">MQITAVLLGLVASVSAIDAYFHNSNDCSGAAAVCTNMNPNFCCTGNSPTVAYRGVPTNWNINAQGFSNGGCGSPKWLAELRGQNWVCMSVNSRPNYTGTFYWFASRKRAENTVCEGEVKPDTIVLADGTTKYDIVDLDDAKVEELLAIAGSGVGPEEIPEEFHVLRK</sequence>
<accession>A0ABR1P744</accession>
<name>A0ABR1P744_DIAER</name>
<protein>
    <recommendedName>
        <fullName evidence="4">Secreted protein</fullName>
    </recommendedName>
</protein>
<keyword evidence="3" id="KW-1185">Reference proteome</keyword>